<dbReference type="InterPro" id="IPR000150">
    <property type="entry name" value="Cof"/>
</dbReference>
<protein>
    <recommendedName>
        <fullName evidence="3">Cof subfamily protein (Haloacid dehalogenase superfamily)/HAD superfamily hydrolase (TIGR01484 family)</fullName>
    </recommendedName>
</protein>
<dbReference type="Proteomes" id="UP000295184">
    <property type="component" value="Unassembled WGS sequence"/>
</dbReference>
<accession>A0A4R1QLG4</accession>
<dbReference type="Gene3D" id="3.30.1240.10">
    <property type="match status" value="1"/>
</dbReference>
<dbReference type="SFLD" id="SFLDS00003">
    <property type="entry name" value="Haloacid_Dehalogenase"/>
    <property type="match status" value="1"/>
</dbReference>
<dbReference type="GO" id="GO:0000287">
    <property type="term" value="F:magnesium ion binding"/>
    <property type="evidence" value="ECO:0007669"/>
    <property type="project" value="TreeGrafter"/>
</dbReference>
<dbReference type="PROSITE" id="PS01229">
    <property type="entry name" value="COF_2"/>
    <property type="match status" value="1"/>
</dbReference>
<evidence type="ECO:0008006" key="3">
    <source>
        <dbReference type="Google" id="ProtNLM"/>
    </source>
</evidence>
<dbReference type="AlphaFoldDB" id="A0A4R1QLG4"/>
<dbReference type="InterPro" id="IPR023214">
    <property type="entry name" value="HAD_sf"/>
</dbReference>
<organism evidence="1 2">
    <name type="scientific">Allofournierella massiliensis</name>
    <dbReference type="NCBI Taxonomy" id="1650663"/>
    <lineage>
        <taxon>Bacteria</taxon>
        <taxon>Bacillati</taxon>
        <taxon>Bacillota</taxon>
        <taxon>Clostridia</taxon>
        <taxon>Eubacteriales</taxon>
        <taxon>Oscillospiraceae</taxon>
        <taxon>Allofournierella</taxon>
    </lineage>
</organism>
<dbReference type="PANTHER" id="PTHR10000">
    <property type="entry name" value="PHOSPHOSERINE PHOSPHATASE"/>
    <property type="match status" value="1"/>
</dbReference>
<dbReference type="EMBL" id="SLUM01000021">
    <property type="protein sequence ID" value="TCL54549.1"/>
    <property type="molecule type" value="Genomic_DNA"/>
</dbReference>
<evidence type="ECO:0000313" key="1">
    <source>
        <dbReference type="EMBL" id="TCL54549.1"/>
    </source>
</evidence>
<comment type="caution">
    <text evidence="1">The sequence shown here is derived from an EMBL/GenBank/DDBJ whole genome shotgun (WGS) entry which is preliminary data.</text>
</comment>
<dbReference type="OrthoDB" id="9781413at2"/>
<name>A0A4R1QLG4_9FIRM</name>
<dbReference type="GO" id="GO:0005829">
    <property type="term" value="C:cytosol"/>
    <property type="evidence" value="ECO:0007669"/>
    <property type="project" value="TreeGrafter"/>
</dbReference>
<evidence type="ECO:0000313" key="2">
    <source>
        <dbReference type="Proteomes" id="UP000295184"/>
    </source>
</evidence>
<dbReference type="GO" id="GO:0016791">
    <property type="term" value="F:phosphatase activity"/>
    <property type="evidence" value="ECO:0007669"/>
    <property type="project" value="TreeGrafter"/>
</dbReference>
<reference evidence="1 2" key="1">
    <citation type="submission" date="2019-03" db="EMBL/GenBank/DDBJ databases">
        <title>Genomic Encyclopedia of Type Strains, Phase IV (KMG-IV): sequencing the most valuable type-strain genomes for metagenomic binning, comparative biology and taxonomic classification.</title>
        <authorList>
            <person name="Goeker M."/>
        </authorList>
    </citation>
    <scope>NUCLEOTIDE SEQUENCE [LARGE SCALE GENOMIC DNA]</scope>
    <source>
        <strain evidence="1 2">DSM 100451</strain>
    </source>
</reference>
<gene>
    <name evidence="1" type="ORF">EDD77_12153</name>
</gene>
<dbReference type="Pfam" id="PF08282">
    <property type="entry name" value="Hydrolase_3"/>
    <property type="match status" value="1"/>
</dbReference>
<dbReference type="SFLD" id="SFLDG01140">
    <property type="entry name" value="C2.B:_Phosphomannomutase_and_P"/>
    <property type="match status" value="1"/>
</dbReference>
<dbReference type="Gene3D" id="3.40.50.1000">
    <property type="entry name" value="HAD superfamily/HAD-like"/>
    <property type="match status" value="1"/>
</dbReference>
<sequence length="265" mass="29648">MQYKAIVLDVDGTLVAHGEPSARPAVAAAVKAAQKKGVKVVIASGRTSFAIEPQILGGIRPDYMICANGAQILDGQGRLLYSQDLTAEEMYALVDFFEDFDYPLAFNFADNYYVYVEYKAMWEFYKKATGHGEYVLDGEDQDRHLESMPFGAFAILPPEQVEKFQEKYGYLGLKFVPYRPGYYDVMQADVDKARGMERLMELTGWTAEELVFMGDNENDIAMMQLAGCSYCMANGSEKARAAAKHIAPSVQEEGVRQVVEQLFLQ</sequence>
<dbReference type="PANTHER" id="PTHR10000:SF8">
    <property type="entry name" value="HAD SUPERFAMILY HYDROLASE-LIKE, TYPE 3"/>
    <property type="match status" value="1"/>
</dbReference>
<dbReference type="PROSITE" id="PS01228">
    <property type="entry name" value="COF_1"/>
    <property type="match status" value="1"/>
</dbReference>
<dbReference type="InterPro" id="IPR036412">
    <property type="entry name" value="HAD-like_sf"/>
</dbReference>
<dbReference type="STRING" id="1650663.GCA_001486665_00168"/>
<dbReference type="NCBIfam" id="TIGR00099">
    <property type="entry name" value="Cof-subfamily"/>
    <property type="match status" value="1"/>
</dbReference>
<proteinExistence type="predicted"/>
<dbReference type="RefSeq" id="WP_058962704.1">
    <property type="nucleotide sequence ID" value="NZ_CABKVM010000011.1"/>
</dbReference>
<dbReference type="SUPFAM" id="SSF56784">
    <property type="entry name" value="HAD-like"/>
    <property type="match status" value="1"/>
</dbReference>